<dbReference type="GeneID" id="25727544"/>
<dbReference type="Proteomes" id="UP000054498">
    <property type="component" value="Unassembled WGS sequence"/>
</dbReference>
<proteinExistence type="predicted"/>
<evidence type="ECO:0000313" key="2">
    <source>
        <dbReference type="Proteomes" id="UP000054498"/>
    </source>
</evidence>
<accession>A0A0D2M1Q9</accession>
<dbReference type="RefSeq" id="XP_013896594.1">
    <property type="nucleotide sequence ID" value="XM_014041140.1"/>
</dbReference>
<dbReference type="KEGG" id="mng:MNEG_10387"/>
<gene>
    <name evidence="1" type="ORF">MNEG_10387</name>
</gene>
<sequence>MLENMLLSKDWHHNLYLGEPGHLKKFADPRINEYWTYEKLPEISYVNALEASEEGVIYHHHETLWVLANNFCADTYEVAFYADTYKDQLGLLPAYQYVNYNGDGSIFQGYAWR</sequence>
<name>A0A0D2M1Q9_9CHLO</name>
<dbReference type="AlphaFoldDB" id="A0A0D2M1Q9"/>
<organism evidence="1 2">
    <name type="scientific">Monoraphidium neglectum</name>
    <dbReference type="NCBI Taxonomy" id="145388"/>
    <lineage>
        <taxon>Eukaryota</taxon>
        <taxon>Viridiplantae</taxon>
        <taxon>Chlorophyta</taxon>
        <taxon>core chlorophytes</taxon>
        <taxon>Chlorophyceae</taxon>
        <taxon>CS clade</taxon>
        <taxon>Sphaeropleales</taxon>
        <taxon>Selenastraceae</taxon>
        <taxon>Monoraphidium</taxon>
    </lineage>
</organism>
<dbReference type="EMBL" id="KK102512">
    <property type="protein sequence ID" value="KIY97574.1"/>
    <property type="molecule type" value="Genomic_DNA"/>
</dbReference>
<dbReference type="STRING" id="145388.A0A0D2M1Q9"/>
<keyword evidence="2" id="KW-1185">Reference proteome</keyword>
<reference evidence="1 2" key="1">
    <citation type="journal article" date="2013" name="BMC Genomics">
        <title>Reconstruction of the lipid metabolism for the microalga Monoraphidium neglectum from its genome sequence reveals characteristics suitable for biofuel production.</title>
        <authorList>
            <person name="Bogen C."/>
            <person name="Al-Dilaimi A."/>
            <person name="Albersmeier A."/>
            <person name="Wichmann J."/>
            <person name="Grundmann M."/>
            <person name="Rupp O."/>
            <person name="Lauersen K.J."/>
            <person name="Blifernez-Klassen O."/>
            <person name="Kalinowski J."/>
            <person name="Goesmann A."/>
            <person name="Mussgnug J.H."/>
            <person name="Kruse O."/>
        </authorList>
    </citation>
    <scope>NUCLEOTIDE SEQUENCE [LARGE SCALE GENOMIC DNA]</scope>
    <source>
        <strain evidence="1 2">SAG 48.87</strain>
    </source>
</reference>
<protein>
    <submittedName>
        <fullName evidence="1">Uncharacterized protein</fullName>
    </submittedName>
</protein>
<evidence type="ECO:0000313" key="1">
    <source>
        <dbReference type="EMBL" id="KIY97574.1"/>
    </source>
</evidence>